<dbReference type="PANTHER" id="PTHR35046:SF9">
    <property type="entry name" value="RNA-DIRECTED DNA POLYMERASE"/>
    <property type="match status" value="1"/>
</dbReference>
<dbReference type="AlphaFoldDB" id="A0A2I0VKF1"/>
<evidence type="ECO:0008006" key="4">
    <source>
        <dbReference type="Google" id="ProtNLM"/>
    </source>
</evidence>
<dbReference type="EMBL" id="KZ503459">
    <property type="protein sequence ID" value="PKU63898.1"/>
    <property type="molecule type" value="Genomic_DNA"/>
</dbReference>
<evidence type="ECO:0000313" key="2">
    <source>
        <dbReference type="EMBL" id="PKU63898.1"/>
    </source>
</evidence>
<evidence type="ECO:0000313" key="3">
    <source>
        <dbReference type="Proteomes" id="UP000233837"/>
    </source>
</evidence>
<proteinExistence type="predicted"/>
<keyword evidence="3" id="KW-1185">Reference proteome</keyword>
<accession>A0A2I0VKF1</accession>
<reference evidence="2 3" key="2">
    <citation type="journal article" date="2017" name="Nature">
        <title>The Apostasia genome and the evolution of orchids.</title>
        <authorList>
            <person name="Zhang G.Q."/>
            <person name="Liu K.W."/>
            <person name="Li Z."/>
            <person name="Lohaus R."/>
            <person name="Hsiao Y.Y."/>
            <person name="Niu S.C."/>
            <person name="Wang J.Y."/>
            <person name="Lin Y.C."/>
            <person name="Xu Q."/>
            <person name="Chen L.J."/>
            <person name="Yoshida K."/>
            <person name="Fujiwara S."/>
            <person name="Wang Z.W."/>
            <person name="Zhang Y.Q."/>
            <person name="Mitsuda N."/>
            <person name="Wang M."/>
            <person name="Liu G.H."/>
            <person name="Pecoraro L."/>
            <person name="Huang H.X."/>
            <person name="Xiao X.J."/>
            <person name="Lin M."/>
            <person name="Wu X.Y."/>
            <person name="Wu W.L."/>
            <person name="Chen Y.Y."/>
            <person name="Chang S.B."/>
            <person name="Sakamoto S."/>
            <person name="Ohme-Takagi M."/>
            <person name="Yagi M."/>
            <person name="Zeng S.J."/>
            <person name="Shen C.Y."/>
            <person name="Yeh C.M."/>
            <person name="Luo Y.B."/>
            <person name="Tsai W.C."/>
            <person name="Van de Peer Y."/>
            <person name="Liu Z.J."/>
        </authorList>
    </citation>
    <scope>NUCLEOTIDE SEQUENCE [LARGE SCALE GENOMIC DNA]</scope>
    <source>
        <tissue evidence="2">The whole plant</tissue>
    </source>
</reference>
<feature type="region of interest" description="Disordered" evidence="1">
    <location>
        <begin position="36"/>
        <end position="100"/>
    </location>
</feature>
<feature type="compositionally biased region" description="Basic and acidic residues" evidence="1">
    <location>
        <begin position="36"/>
        <end position="48"/>
    </location>
</feature>
<dbReference type="PANTHER" id="PTHR35046">
    <property type="entry name" value="ZINC KNUCKLE (CCHC-TYPE) FAMILY PROTEIN"/>
    <property type="match status" value="1"/>
</dbReference>
<gene>
    <name evidence="2" type="ORF">MA16_Dca009882</name>
</gene>
<reference evidence="2 3" key="1">
    <citation type="journal article" date="2016" name="Sci. Rep.">
        <title>The Dendrobium catenatum Lindl. genome sequence provides insights into polysaccharide synthase, floral development and adaptive evolution.</title>
        <authorList>
            <person name="Zhang G.Q."/>
            <person name="Xu Q."/>
            <person name="Bian C."/>
            <person name="Tsai W.C."/>
            <person name="Yeh C.M."/>
            <person name="Liu K.W."/>
            <person name="Yoshida K."/>
            <person name="Zhang L.S."/>
            <person name="Chang S.B."/>
            <person name="Chen F."/>
            <person name="Shi Y."/>
            <person name="Su Y.Y."/>
            <person name="Zhang Y.Q."/>
            <person name="Chen L.J."/>
            <person name="Yin Y."/>
            <person name="Lin M."/>
            <person name="Huang H."/>
            <person name="Deng H."/>
            <person name="Wang Z.W."/>
            <person name="Zhu S.L."/>
            <person name="Zhao X."/>
            <person name="Deng C."/>
            <person name="Niu S.C."/>
            <person name="Huang J."/>
            <person name="Wang M."/>
            <person name="Liu G.H."/>
            <person name="Yang H.J."/>
            <person name="Xiao X.J."/>
            <person name="Hsiao Y.Y."/>
            <person name="Wu W.L."/>
            <person name="Chen Y.Y."/>
            <person name="Mitsuda N."/>
            <person name="Ohme-Takagi M."/>
            <person name="Luo Y.B."/>
            <person name="Van de Peer Y."/>
            <person name="Liu Z.J."/>
        </authorList>
    </citation>
    <scope>NUCLEOTIDE SEQUENCE [LARGE SCALE GENOMIC DNA]</scope>
    <source>
        <tissue evidence="2">The whole plant</tissue>
    </source>
</reference>
<organism evidence="2 3">
    <name type="scientific">Dendrobium catenatum</name>
    <dbReference type="NCBI Taxonomy" id="906689"/>
    <lineage>
        <taxon>Eukaryota</taxon>
        <taxon>Viridiplantae</taxon>
        <taxon>Streptophyta</taxon>
        <taxon>Embryophyta</taxon>
        <taxon>Tracheophyta</taxon>
        <taxon>Spermatophyta</taxon>
        <taxon>Magnoliopsida</taxon>
        <taxon>Liliopsida</taxon>
        <taxon>Asparagales</taxon>
        <taxon>Orchidaceae</taxon>
        <taxon>Epidendroideae</taxon>
        <taxon>Malaxideae</taxon>
        <taxon>Dendrobiinae</taxon>
        <taxon>Dendrobium</taxon>
    </lineage>
</organism>
<name>A0A2I0VKF1_9ASPA</name>
<protein>
    <recommendedName>
        <fullName evidence="4">CCHC-type domain-containing protein</fullName>
    </recommendedName>
</protein>
<dbReference type="Proteomes" id="UP000233837">
    <property type="component" value="Unassembled WGS sequence"/>
</dbReference>
<sequence length="224" mass="25309">MFRTGLREDLRNELFARNVTTLENAYSLVFDLEESRSQHPSHSHDSRPSYRSAGSSTPHPPASRPTPGSTTRPPTGPPALRSNFRSKPPTPDAPQSSPRTKCFRCQGYEHIASQCSSPYKVSIVEEVTEDDLEPEVNQIHQVKEEDKYFEEDDDTTVLNCLQKQDTSPICMVRCALSHSTPTDDWRRTTIFHTYTKIKDKNCKVIVDSGSCINVVSSTIFHTYT</sequence>
<evidence type="ECO:0000256" key="1">
    <source>
        <dbReference type="SAM" id="MobiDB-lite"/>
    </source>
</evidence>